<gene>
    <name evidence="15" type="ORF">SAMN05216275_10517</name>
</gene>
<dbReference type="NCBIfam" id="TIGR02505">
    <property type="entry name" value="RTPR"/>
    <property type="match status" value="1"/>
</dbReference>
<comment type="catalytic activity">
    <reaction evidence="11">
        <text>a 2'-deoxyribonucleoside 5'-triphosphate + [thioredoxin]-disulfide + H2O = a ribonucleoside 5'-triphosphate + [thioredoxin]-dithiol</text>
        <dbReference type="Rhea" id="RHEA:12701"/>
        <dbReference type="Rhea" id="RHEA-COMP:10698"/>
        <dbReference type="Rhea" id="RHEA-COMP:10700"/>
        <dbReference type="ChEBI" id="CHEBI:15377"/>
        <dbReference type="ChEBI" id="CHEBI:29950"/>
        <dbReference type="ChEBI" id="CHEBI:50058"/>
        <dbReference type="ChEBI" id="CHEBI:61557"/>
        <dbReference type="ChEBI" id="CHEBI:61560"/>
        <dbReference type="EC" id="1.17.4.2"/>
    </reaction>
</comment>
<dbReference type="InterPro" id="IPR000788">
    <property type="entry name" value="RNR_lg_C"/>
</dbReference>
<evidence type="ECO:0000256" key="3">
    <source>
        <dbReference type="ARBA" id="ARBA00012275"/>
    </source>
</evidence>
<dbReference type="GO" id="GO:0000166">
    <property type="term" value="F:nucleotide binding"/>
    <property type="evidence" value="ECO:0007669"/>
    <property type="project" value="InterPro"/>
</dbReference>
<comment type="cofactor">
    <cofactor evidence="1">
        <name>adenosylcob(III)alamin</name>
        <dbReference type="ChEBI" id="CHEBI:18408"/>
    </cofactor>
</comment>
<dbReference type="PRINTS" id="PR01183">
    <property type="entry name" value="RIBORDTASEM1"/>
</dbReference>
<proteinExistence type="inferred from homology"/>
<dbReference type="PANTHER" id="PTHR43371:SF1">
    <property type="entry name" value="RIBONUCLEOSIDE-DIPHOSPHATE REDUCTASE"/>
    <property type="match status" value="1"/>
</dbReference>
<dbReference type="Pfam" id="PF02867">
    <property type="entry name" value="Ribonuc_red_lgC"/>
    <property type="match status" value="2"/>
</dbReference>
<comment type="similarity">
    <text evidence="2">Belongs to the class II ribonucleoside-triphosphate reductase family.</text>
</comment>
<evidence type="ECO:0000256" key="5">
    <source>
        <dbReference type="ARBA" id="ARBA00022628"/>
    </source>
</evidence>
<reference evidence="16" key="1">
    <citation type="submission" date="2016-10" db="EMBL/GenBank/DDBJ databases">
        <authorList>
            <person name="Varghese N."/>
            <person name="Submissions S."/>
        </authorList>
    </citation>
    <scope>NUCLEOTIDE SEQUENCE [LARGE SCALE GENOMIC DNA]</scope>
    <source>
        <strain evidence="16">CGMCC 4.2126</strain>
    </source>
</reference>
<accession>A0A1I3L552</accession>
<keyword evidence="7" id="KW-0560">Oxidoreductase</keyword>
<protein>
    <recommendedName>
        <fullName evidence="4">Adenosylcobalamin-dependent ribonucleoside-triphosphate reductase</fullName>
        <ecNumber evidence="3">1.17.4.2</ecNumber>
    </recommendedName>
</protein>
<dbReference type="PANTHER" id="PTHR43371">
    <property type="entry name" value="VITAMIN B12-DEPENDENT RIBONUCLEOTIDE REDUCTASE"/>
    <property type="match status" value="1"/>
</dbReference>
<keyword evidence="6" id="KW-0235">DNA replication</keyword>
<evidence type="ECO:0000313" key="15">
    <source>
        <dbReference type="EMBL" id="SFI79852.1"/>
    </source>
</evidence>
<dbReference type="Pfam" id="PF17975">
    <property type="entry name" value="RNR_Alpha"/>
    <property type="match status" value="1"/>
</dbReference>
<dbReference type="SUPFAM" id="SSF51998">
    <property type="entry name" value="PFL-like glycyl radical enzymes"/>
    <property type="match status" value="1"/>
</dbReference>
<keyword evidence="16" id="KW-1185">Reference proteome</keyword>
<evidence type="ECO:0000256" key="11">
    <source>
        <dbReference type="ARBA" id="ARBA00048987"/>
    </source>
</evidence>
<dbReference type="Gene3D" id="3.20.70.20">
    <property type="match status" value="1"/>
</dbReference>
<evidence type="ECO:0000259" key="12">
    <source>
        <dbReference type="Pfam" id="PF02867"/>
    </source>
</evidence>
<keyword evidence="8" id="KW-1015">Disulfide bond</keyword>
<evidence type="ECO:0000313" key="16">
    <source>
        <dbReference type="Proteomes" id="UP000199111"/>
    </source>
</evidence>
<dbReference type="AlphaFoldDB" id="A0A1I3L552"/>
<evidence type="ECO:0000256" key="8">
    <source>
        <dbReference type="ARBA" id="ARBA00023157"/>
    </source>
</evidence>
<dbReference type="InterPro" id="IPR013345">
    <property type="entry name" value="RTP_Rdtase_AdoCbl-dep"/>
</dbReference>
<dbReference type="InterPro" id="IPR054158">
    <property type="entry name" value="RNR-II_ins_dom"/>
</dbReference>
<evidence type="ECO:0000256" key="1">
    <source>
        <dbReference type="ARBA" id="ARBA00001922"/>
    </source>
</evidence>
<evidence type="ECO:0000256" key="7">
    <source>
        <dbReference type="ARBA" id="ARBA00023002"/>
    </source>
</evidence>
<sequence>MTYTFGPTGETVYQRTYSRTKLDGTKESWPETVSRVVHGNLDLVQWPKDGAPYFREGRELSELMESFAVLPAGRHLWASGVRGRQYLFNCHTSGWTDRFSEHFEFTFLRLMEGGGVGSNYASNFLDVYGPVRHELDVHIVCDPAHPDYEAMRSEGLLSDEFSHEWDWPLVVDDSREGWAGALSDLLDSYMRPDTLHMDRVFDVSNVRCAGSRLKTFGGTASGPAPLARMLLEVAAVLNRREGETVTPLDAMAVDHAIAQCVVAGGNRRSARMAMLPWDDPAIFDFIDSKAGGGHWTTNISVVIDNIFIDAIHGHGFDPEERSHAQAVLERISQGMLLNGEPGIWNRDLSQEGETGEVYATNPCGEIALEPFENCNLGHLNFAAFAQKSYFDFDEAEKAARLMTRFLIRATFGDVNDPNQAAILAKNRRIGVGLFGVQEGLALMGIPYSTAPKRAIVRAILRRLKLAVRDEARKYAFQLRIPEPVKVTTIAPTGSIAKLPGTTEGIHPVFSRYYIRRIRFSTLDTDQQAQVEAYRAQGYNVVDDPQAANTVVVEIPSKESVVERVEAAGWPGGIVESADELTLDQLLSFQEMVQEEYADNAVSFTANLNPSEYTVESLSETLKKYVGTLKGSTIFPERGYELAPYERITQQDYEDWVASTGLTNVEDGTDEDCANGACPIR</sequence>
<dbReference type="Gene3D" id="3.30.1620.10">
    <property type="entry name" value="b-12 dependent (class ii) ribonucleotide reductase, Chain A, Domain 2"/>
    <property type="match status" value="1"/>
</dbReference>
<evidence type="ECO:0000256" key="2">
    <source>
        <dbReference type="ARBA" id="ARBA00005654"/>
    </source>
</evidence>
<dbReference type="RefSeq" id="WP_093886510.1">
    <property type="nucleotide sequence ID" value="NZ_FOQY01000005.1"/>
</dbReference>
<organism evidence="15 16">
    <name type="scientific">Streptosporangium canum</name>
    <dbReference type="NCBI Taxonomy" id="324952"/>
    <lineage>
        <taxon>Bacteria</taxon>
        <taxon>Bacillati</taxon>
        <taxon>Actinomycetota</taxon>
        <taxon>Actinomycetes</taxon>
        <taxon>Streptosporangiales</taxon>
        <taxon>Streptosporangiaceae</taxon>
        <taxon>Streptosporangium</taxon>
    </lineage>
</organism>
<dbReference type="InterPro" id="IPR040763">
    <property type="entry name" value="RNR_alpha_hel"/>
</dbReference>
<name>A0A1I3L552_9ACTN</name>
<evidence type="ECO:0000259" key="13">
    <source>
        <dbReference type="Pfam" id="PF17975"/>
    </source>
</evidence>
<feature type="domain" description="B12-dependent ribonucleotide reductase insertion" evidence="14">
    <location>
        <begin position="136"/>
        <end position="237"/>
    </location>
</feature>
<dbReference type="GO" id="GO:0008998">
    <property type="term" value="F:ribonucleoside-triphosphate reductase (thioredoxin) activity"/>
    <property type="evidence" value="ECO:0007669"/>
    <property type="project" value="UniProtKB-EC"/>
</dbReference>
<dbReference type="GO" id="GO:0006260">
    <property type="term" value="P:DNA replication"/>
    <property type="evidence" value="ECO:0007669"/>
    <property type="project" value="UniProtKB-KW"/>
</dbReference>
<dbReference type="GO" id="GO:0031419">
    <property type="term" value="F:cobalamin binding"/>
    <property type="evidence" value="ECO:0007669"/>
    <property type="project" value="UniProtKB-KW"/>
</dbReference>
<feature type="domain" description="Ribonucleotide reductase large subunit C-terminal" evidence="12">
    <location>
        <begin position="321"/>
        <end position="466"/>
    </location>
</feature>
<dbReference type="InterPro" id="IPR050862">
    <property type="entry name" value="RdRp_reductase_class-2"/>
</dbReference>
<keyword evidence="5" id="KW-0846">Cobalamin</keyword>
<evidence type="ECO:0000259" key="14">
    <source>
        <dbReference type="Pfam" id="PF21995"/>
    </source>
</evidence>
<feature type="domain" description="Ribonucleotide reductase large subunit C-terminal" evidence="12">
    <location>
        <begin position="486"/>
        <end position="620"/>
    </location>
</feature>
<dbReference type="EMBL" id="FOQY01000005">
    <property type="protein sequence ID" value="SFI79852.1"/>
    <property type="molecule type" value="Genomic_DNA"/>
</dbReference>
<evidence type="ECO:0000256" key="9">
    <source>
        <dbReference type="ARBA" id="ARBA00023284"/>
    </source>
</evidence>
<evidence type="ECO:0000256" key="10">
    <source>
        <dbReference type="ARBA" id="ARBA00023285"/>
    </source>
</evidence>
<keyword evidence="10" id="KW-0170">Cobalt</keyword>
<dbReference type="EC" id="1.17.4.2" evidence="3"/>
<evidence type="ECO:0000256" key="6">
    <source>
        <dbReference type="ARBA" id="ARBA00022705"/>
    </source>
</evidence>
<dbReference type="Gene3D" id="3.90.1390.10">
    <property type="entry name" value="b-12 dependent (class ii) ribonucleotide reductase, chain A, domain 3"/>
    <property type="match status" value="1"/>
</dbReference>
<dbReference type="GeneID" id="96297557"/>
<dbReference type="Proteomes" id="UP000199111">
    <property type="component" value="Unassembled WGS sequence"/>
</dbReference>
<dbReference type="Pfam" id="PF21995">
    <property type="entry name" value="RNR-II_ins_dom"/>
    <property type="match status" value="1"/>
</dbReference>
<keyword evidence="9" id="KW-0676">Redox-active center</keyword>
<evidence type="ECO:0000256" key="4">
    <source>
        <dbReference type="ARBA" id="ARBA00021063"/>
    </source>
</evidence>
<feature type="domain" description="Ribonucleotide reductase alpha-helical" evidence="13">
    <location>
        <begin position="5"/>
        <end position="80"/>
    </location>
</feature>
<dbReference type="GO" id="GO:0004748">
    <property type="term" value="F:ribonucleoside-diphosphate reductase activity, thioredoxin disulfide as acceptor"/>
    <property type="evidence" value="ECO:0007669"/>
    <property type="project" value="InterPro"/>
</dbReference>